<evidence type="ECO:0000259" key="5">
    <source>
        <dbReference type="PROSITE" id="PS51352"/>
    </source>
</evidence>
<keyword evidence="2 4" id="KW-0575">Peroxidase</keyword>
<dbReference type="PANTHER" id="PTHR11592:SF40">
    <property type="entry name" value="THIOREDOXIN_GLUTATHIONE PEROXIDASE BTUE"/>
    <property type="match status" value="1"/>
</dbReference>
<evidence type="ECO:0000256" key="3">
    <source>
        <dbReference type="ARBA" id="ARBA00023002"/>
    </source>
</evidence>
<evidence type="ECO:0000256" key="4">
    <source>
        <dbReference type="RuleBase" id="RU000499"/>
    </source>
</evidence>
<evidence type="ECO:0000313" key="7">
    <source>
        <dbReference type="Proteomes" id="UP001479520"/>
    </source>
</evidence>
<proteinExistence type="inferred from homology"/>
<dbReference type="SUPFAM" id="SSF52833">
    <property type="entry name" value="Thioredoxin-like"/>
    <property type="match status" value="1"/>
</dbReference>
<gene>
    <name evidence="6" type="ORF">AADV58_09740</name>
</gene>
<dbReference type="InterPro" id="IPR036249">
    <property type="entry name" value="Thioredoxin-like_sf"/>
</dbReference>
<accession>A0ABZ2XG44</accession>
<dbReference type="Gene3D" id="3.40.30.10">
    <property type="entry name" value="Glutaredoxin"/>
    <property type="match status" value="1"/>
</dbReference>
<dbReference type="EMBL" id="CP151406">
    <property type="protein sequence ID" value="WZJ20241.1"/>
    <property type="molecule type" value="Genomic_DNA"/>
</dbReference>
<dbReference type="RefSeq" id="WP_028995602.1">
    <property type="nucleotide sequence ID" value="NZ_CALFBA010000019.1"/>
</dbReference>
<feature type="domain" description="Thioredoxin" evidence="5">
    <location>
        <begin position="1"/>
        <end position="182"/>
    </location>
</feature>
<name>A0ABZ2XG44_9RHOO</name>
<evidence type="ECO:0000313" key="6">
    <source>
        <dbReference type="EMBL" id="WZJ20241.1"/>
    </source>
</evidence>
<dbReference type="CDD" id="cd00340">
    <property type="entry name" value="GSH_Peroxidase"/>
    <property type="match status" value="1"/>
</dbReference>
<comment type="similarity">
    <text evidence="1 4">Belongs to the glutathione peroxidase family.</text>
</comment>
<sequence length="182" mass="19886">MNDSLYDIPLQTLDGRPASLRDYAGEVLLVVNVASRCGLTPQYEGLEKLHQALAPRGLQVLGFPCNDFAAQEPGTADEIREFCSATYGVSFPLFAKMQINSEPRHPLYAALIAAIPNAVYPEGSDFRDKLAGYKLLPARDTDVLWNFEKFLIDRQGKVIGRFSPDTAPDDAALRAAIEAALG</sequence>
<protein>
    <recommendedName>
        <fullName evidence="4">Glutathione peroxidase</fullName>
    </recommendedName>
</protein>
<reference evidence="6 7" key="1">
    <citation type="submission" date="2024-04" db="EMBL/GenBank/DDBJ databases">
        <title>Dissimilatory iodate-reducing microorganisms contribute to the enrichment of iodine in groundwater.</title>
        <authorList>
            <person name="Jiang Z."/>
        </authorList>
    </citation>
    <scope>NUCLEOTIDE SEQUENCE [LARGE SCALE GENOMIC DNA]</scope>
    <source>
        <strain evidence="6 7">NCP973</strain>
    </source>
</reference>
<evidence type="ECO:0000256" key="1">
    <source>
        <dbReference type="ARBA" id="ARBA00006926"/>
    </source>
</evidence>
<dbReference type="PANTHER" id="PTHR11592">
    <property type="entry name" value="GLUTATHIONE PEROXIDASE"/>
    <property type="match status" value="1"/>
</dbReference>
<dbReference type="PROSITE" id="PS51355">
    <property type="entry name" value="GLUTATHIONE_PEROXID_3"/>
    <property type="match status" value="1"/>
</dbReference>
<dbReference type="Pfam" id="PF00255">
    <property type="entry name" value="GSHPx"/>
    <property type="match status" value="1"/>
</dbReference>
<organism evidence="6 7">
    <name type="scientific">Azonexus hydrophilus</name>
    <dbReference type="NCBI Taxonomy" id="418702"/>
    <lineage>
        <taxon>Bacteria</taxon>
        <taxon>Pseudomonadati</taxon>
        <taxon>Pseudomonadota</taxon>
        <taxon>Betaproteobacteria</taxon>
        <taxon>Rhodocyclales</taxon>
        <taxon>Azonexaceae</taxon>
        <taxon>Azonexus</taxon>
    </lineage>
</organism>
<evidence type="ECO:0000256" key="2">
    <source>
        <dbReference type="ARBA" id="ARBA00022559"/>
    </source>
</evidence>
<dbReference type="GO" id="GO:0004601">
    <property type="term" value="F:peroxidase activity"/>
    <property type="evidence" value="ECO:0007669"/>
    <property type="project" value="UniProtKB-KW"/>
</dbReference>
<dbReference type="Proteomes" id="UP001479520">
    <property type="component" value="Chromosome"/>
</dbReference>
<dbReference type="InterPro" id="IPR000889">
    <property type="entry name" value="Glutathione_peroxidase"/>
</dbReference>
<keyword evidence="3 4" id="KW-0560">Oxidoreductase</keyword>
<dbReference type="PRINTS" id="PR01011">
    <property type="entry name" value="GLUTPROXDASE"/>
</dbReference>
<dbReference type="InterPro" id="IPR013766">
    <property type="entry name" value="Thioredoxin_domain"/>
</dbReference>
<keyword evidence="7" id="KW-1185">Reference proteome</keyword>
<dbReference type="PIRSF" id="PIRSF000303">
    <property type="entry name" value="Glutathion_perox"/>
    <property type="match status" value="1"/>
</dbReference>
<dbReference type="PROSITE" id="PS51352">
    <property type="entry name" value="THIOREDOXIN_2"/>
    <property type="match status" value="1"/>
</dbReference>